<feature type="compositionally biased region" description="Polar residues" evidence="1">
    <location>
        <begin position="26"/>
        <end position="35"/>
    </location>
</feature>
<evidence type="ECO:0000256" key="1">
    <source>
        <dbReference type="SAM" id="MobiDB-lite"/>
    </source>
</evidence>
<accession>A0A1E5V6J2</accession>
<keyword evidence="3" id="KW-1185">Reference proteome</keyword>
<name>A0A1E5V6J2_9POAL</name>
<proteinExistence type="predicted"/>
<organism evidence="2 3">
    <name type="scientific">Dichanthelium oligosanthes</name>
    <dbReference type="NCBI Taxonomy" id="888268"/>
    <lineage>
        <taxon>Eukaryota</taxon>
        <taxon>Viridiplantae</taxon>
        <taxon>Streptophyta</taxon>
        <taxon>Embryophyta</taxon>
        <taxon>Tracheophyta</taxon>
        <taxon>Spermatophyta</taxon>
        <taxon>Magnoliopsida</taxon>
        <taxon>Liliopsida</taxon>
        <taxon>Poales</taxon>
        <taxon>Poaceae</taxon>
        <taxon>PACMAD clade</taxon>
        <taxon>Panicoideae</taxon>
        <taxon>Panicodae</taxon>
        <taxon>Paniceae</taxon>
        <taxon>Dichantheliinae</taxon>
        <taxon>Dichanthelium</taxon>
    </lineage>
</organism>
<gene>
    <name evidence="2" type="ORF">BAE44_0018242</name>
</gene>
<dbReference type="Proteomes" id="UP000095767">
    <property type="component" value="Unassembled WGS sequence"/>
</dbReference>
<feature type="non-terminal residue" evidence="2">
    <location>
        <position position="1"/>
    </location>
</feature>
<comment type="caution">
    <text evidence="2">The sequence shown here is derived from an EMBL/GenBank/DDBJ whole genome shotgun (WGS) entry which is preliminary data.</text>
</comment>
<sequence>LPTGRAAPQGFLQTVRFPAPVGPARQPNSRESLSPAQRGPGLDHVGRAVNHTTTTLAVAGM</sequence>
<dbReference type="EMBL" id="LWDX02049788">
    <property type="protein sequence ID" value="OEL20738.1"/>
    <property type="molecule type" value="Genomic_DNA"/>
</dbReference>
<protein>
    <submittedName>
        <fullName evidence="2">Uncharacterized protein</fullName>
    </submittedName>
</protein>
<evidence type="ECO:0000313" key="3">
    <source>
        <dbReference type="Proteomes" id="UP000095767"/>
    </source>
</evidence>
<evidence type="ECO:0000313" key="2">
    <source>
        <dbReference type="EMBL" id="OEL20738.1"/>
    </source>
</evidence>
<reference evidence="2 3" key="1">
    <citation type="submission" date="2016-09" db="EMBL/GenBank/DDBJ databases">
        <title>The draft genome of Dichanthelium oligosanthes: A C3 panicoid grass species.</title>
        <authorList>
            <person name="Studer A.J."/>
            <person name="Schnable J.C."/>
            <person name="Brutnell T.P."/>
        </authorList>
    </citation>
    <scope>NUCLEOTIDE SEQUENCE [LARGE SCALE GENOMIC DNA]</scope>
    <source>
        <strain evidence="3">cv. Kellogg 1175</strain>
        <tissue evidence="2">Leaf</tissue>
    </source>
</reference>
<feature type="region of interest" description="Disordered" evidence="1">
    <location>
        <begin position="18"/>
        <end position="46"/>
    </location>
</feature>
<dbReference type="AlphaFoldDB" id="A0A1E5V6J2"/>